<proteinExistence type="predicted"/>
<reference evidence="1" key="1">
    <citation type="journal article" date="2020" name="Nature">
        <title>Giant virus diversity and host interactions through global metagenomics.</title>
        <authorList>
            <person name="Schulz F."/>
            <person name="Roux S."/>
            <person name="Paez-Espino D."/>
            <person name="Jungbluth S."/>
            <person name="Walsh D.A."/>
            <person name="Denef V.J."/>
            <person name="McMahon K.D."/>
            <person name="Konstantinidis K.T."/>
            <person name="Eloe-Fadrosh E.A."/>
            <person name="Kyrpides N.C."/>
            <person name="Woyke T."/>
        </authorList>
    </citation>
    <scope>NUCLEOTIDE SEQUENCE</scope>
    <source>
        <strain evidence="1">GVMAG-M-3300020169-51</strain>
    </source>
</reference>
<dbReference type="EMBL" id="MN739291">
    <property type="protein sequence ID" value="QHS97196.1"/>
    <property type="molecule type" value="Genomic_DNA"/>
</dbReference>
<evidence type="ECO:0000313" key="1">
    <source>
        <dbReference type="EMBL" id="QHS97196.1"/>
    </source>
</evidence>
<accession>A0A6C0BYE2</accession>
<organism evidence="1">
    <name type="scientific">viral metagenome</name>
    <dbReference type="NCBI Taxonomy" id="1070528"/>
    <lineage>
        <taxon>unclassified sequences</taxon>
        <taxon>metagenomes</taxon>
        <taxon>organismal metagenomes</taxon>
    </lineage>
</organism>
<name>A0A6C0BYE2_9ZZZZ</name>
<sequence length="408" mass="48760">MTLNMICDFTYIQNIINDKEYAKSKNLIVKNINYNNNQFYLIKYNKAKLLPSNYNSIGLFRSIITDGNKIISFSPQKSIDYSTFITDQNNIVDCQLEYYEEGTMINLFVNPYNNEWEISTRSLIGAKGKFFKEANFTFRYMFLETLNELGIEFDIFDKTKSYSFVLQHKENKIVIPHSKNTVFLTNVYSYDKFKVYENDAKLEAQQLGIPYPKEYIIQTELTDWETLENEITNRANQNDYKFVGVMIKNNGIRTKFRNNAYEYVKKLKGNNPKMQFQYYSLRQHSAVSECLKFYPEYKELFSEFRKNLHSWTRLLHQHYFDCFINKKAPIKSFPHQFKLHMWNLHQNYINDLKDQGKHVSLQEVIKYVNQIHPAKLMYAVNYIYRKANKDEKNMEITENLNKETMTSD</sequence>
<dbReference type="AlphaFoldDB" id="A0A6C0BYE2"/>
<evidence type="ECO:0008006" key="2">
    <source>
        <dbReference type="Google" id="ProtNLM"/>
    </source>
</evidence>
<protein>
    <recommendedName>
        <fullName evidence="2">T4 RNA ligase 1-like N-terminal domain-containing protein</fullName>
    </recommendedName>
</protein>